<dbReference type="InterPro" id="IPR001138">
    <property type="entry name" value="Zn2Cys6_DnaBD"/>
</dbReference>
<protein>
    <recommendedName>
        <fullName evidence="4">Zn(2)-C6 fungal-type domain-containing protein</fullName>
    </recommendedName>
</protein>
<keyword evidence="2" id="KW-0804">Transcription</keyword>
<feature type="non-terminal residue" evidence="5">
    <location>
        <position position="1"/>
    </location>
</feature>
<proteinExistence type="predicted"/>
<dbReference type="PROSITE" id="PS50048">
    <property type="entry name" value="ZN2_CY6_FUNGAL_2"/>
    <property type="match status" value="1"/>
</dbReference>
<dbReference type="PROSITE" id="PS00463">
    <property type="entry name" value="ZN2_CY6_FUNGAL_1"/>
    <property type="match status" value="1"/>
</dbReference>
<dbReference type="OrthoDB" id="5392779at2759"/>
<dbReference type="GO" id="GO:0008270">
    <property type="term" value="F:zinc ion binding"/>
    <property type="evidence" value="ECO:0007669"/>
    <property type="project" value="InterPro"/>
</dbReference>
<name>A0A7C8MGD1_9PLEO</name>
<keyword evidence="3" id="KW-0539">Nucleus</keyword>
<dbReference type="SUPFAM" id="SSF57701">
    <property type="entry name" value="Zn2/Cys6 DNA-binding domain"/>
    <property type="match status" value="1"/>
</dbReference>
<dbReference type="GO" id="GO:0000981">
    <property type="term" value="F:DNA-binding transcription factor activity, RNA polymerase II-specific"/>
    <property type="evidence" value="ECO:0007669"/>
    <property type="project" value="InterPro"/>
</dbReference>
<evidence type="ECO:0000256" key="3">
    <source>
        <dbReference type="ARBA" id="ARBA00023242"/>
    </source>
</evidence>
<comment type="caution">
    <text evidence="5">The sequence shown here is derived from an EMBL/GenBank/DDBJ whole genome shotgun (WGS) entry which is preliminary data.</text>
</comment>
<sequence length="50" mass="5779">DENKAKRRKVRKGTHSCEECRRRKVKCIFAPPEDAVCITCQRRGAKCTSQ</sequence>
<reference evidence="5 6" key="1">
    <citation type="submission" date="2020-01" db="EMBL/GenBank/DDBJ databases">
        <authorList>
            <consortium name="DOE Joint Genome Institute"/>
            <person name="Haridas S."/>
            <person name="Albert R."/>
            <person name="Binder M."/>
            <person name="Bloem J."/>
            <person name="Labutti K."/>
            <person name="Salamov A."/>
            <person name="Andreopoulos B."/>
            <person name="Baker S.E."/>
            <person name="Barry K."/>
            <person name="Bills G."/>
            <person name="Bluhm B.H."/>
            <person name="Cannon C."/>
            <person name="Castanera R."/>
            <person name="Culley D.E."/>
            <person name="Daum C."/>
            <person name="Ezra D."/>
            <person name="Gonzalez J.B."/>
            <person name="Henrissat B."/>
            <person name="Kuo A."/>
            <person name="Liang C."/>
            <person name="Lipzen A."/>
            <person name="Lutzoni F."/>
            <person name="Magnuson J."/>
            <person name="Mondo S."/>
            <person name="Nolan M."/>
            <person name="Ohm R."/>
            <person name="Pangilinan J."/>
            <person name="Park H.-J.H."/>
            <person name="Ramirez L."/>
            <person name="Alfaro M."/>
            <person name="Sun H."/>
            <person name="Tritt A."/>
            <person name="Yoshinaga Y."/>
            <person name="Zwiers L.-H.L."/>
            <person name="Turgeon B.G."/>
            <person name="Goodwin S.B."/>
            <person name="Spatafora J.W."/>
            <person name="Crous P.W."/>
            <person name="Grigoriev I.V."/>
        </authorList>
    </citation>
    <scope>NUCLEOTIDE SEQUENCE [LARGE SCALE GENOMIC DNA]</scope>
    <source>
        <strain evidence="5 6">CBS 611.86</strain>
    </source>
</reference>
<dbReference type="PANTHER" id="PTHR47840:SF1">
    <property type="entry name" value="ZN(II)2CYS6 TRANSCRIPTION FACTOR (EUROFUNG)"/>
    <property type="match status" value="1"/>
</dbReference>
<evidence type="ECO:0000256" key="1">
    <source>
        <dbReference type="ARBA" id="ARBA00023015"/>
    </source>
</evidence>
<evidence type="ECO:0000313" key="6">
    <source>
        <dbReference type="Proteomes" id="UP000481861"/>
    </source>
</evidence>
<accession>A0A7C8MGD1</accession>
<evidence type="ECO:0000256" key="2">
    <source>
        <dbReference type="ARBA" id="ARBA00023163"/>
    </source>
</evidence>
<dbReference type="EMBL" id="JAADJZ010000002">
    <property type="protein sequence ID" value="KAF2877616.1"/>
    <property type="molecule type" value="Genomic_DNA"/>
</dbReference>
<dbReference type="Proteomes" id="UP000481861">
    <property type="component" value="Unassembled WGS sequence"/>
</dbReference>
<dbReference type="AlphaFoldDB" id="A0A7C8MGD1"/>
<organism evidence="5 6">
    <name type="scientific">Massariosphaeria phaeospora</name>
    <dbReference type="NCBI Taxonomy" id="100035"/>
    <lineage>
        <taxon>Eukaryota</taxon>
        <taxon>Fungi</taxon>
        <taxon>Dikarya</taxon>
        <taxon>Ascomycota</taxon>
        <taxon>Pezizomycotina</taxon>
        <taxon>Dothideomycetes</taxon>
        <taxon>Pleosporomycetidae</taxon>
        <taxon>Pleosporales</taxon>
        <taxon>Pleosporales incertae sedis</taxon>
        <taxon>Massariosphaeria</taxon>
    </lineage>
</organism>
<keyword evidence="1" id="KW-0805">Transcription regulation</keyword>
<gene>
    <name evidence="5" type="ORF">BDV95DRAFT_477574</name>
</gene>
<feature type="non-terminal residue" evidence="5">
    <location>
        <position position="50"/>
    </location>
</feature>
<dbReference type="Gene3D" id="4.10.240.10">
    <property type="entry name" value="Zn(2)-C6 fungal-type DNA-binding domain"/>
    <property type="match status" value="1"/>
</dbReference>
<dbReference type="InterPro" id="IPR036864">
    <property type="entry name" value="Zn2-C6_fun-type_DNA-bd_sf"/>
</dbReference>
<evidence type="ECO:0000259" key="4">
    <source>
        <dbReference type="PROSITE" id="PS50048"/>
    </source>
</evidence>
<keyword evidence="6" id="KW-1185">Reference proteome</keyword>
<evidence type="ECO:0000313" key="5">
    <source>
        <dbReference type="EMBL" id="KAF2877616.1"/>
    </source>
</evidence>
<feature type="domain" description="Zn(2)-C6 fungal-type" evidence="4">
    <location>
        <begin position="16"/>
        <end position="49"/>
    </location>
</feature>
<dbReference type="Pfam" id="PF00172">
    <property type="entry name" value="Zn_clus"/>
    <property type="match status" value="1"/>
</dbReference>
<dbReference type="PANTHER" id="PTHR47840">
    <property type="entry name" value="ZN(II)2CYS6 TRANSCRIPTION FACTOR (EUROFUNG)-RELATED"/>
    <property type="match status" value="1"/>
</dbReference>